<dbReference type="PANTHER" id="PTHR19920:SF0">
    <property type="entry name" value="CYTOSOLIC IRON-SULFUR PROTEIN ASSEMBLY PROTEIN CIAO1-RELATED"/>
    <property type="match status" value="1"/>
</dbReference>
<dbReference type="InterPro" id="IPR015943">
    <property type="entry name" value="WD40/YVTN_repeat-like_dom_sf"/>
</dbReference>
<keyword evidence="2" id="KW-0677">Repeat</keyword>
<dbReference type="CDD" id="cd00200">
    <property type="entry name" value="WD40"/>
    <property type="match status" value="1"/>
</dbReference>
<dbReference type="Gene3D" id="2.130.10.10">
    <property type="entry name" value="YVTN repeat-like/Quinoprotein amine dehydrogenase"/>
    <property type="match status" value="1"/>
</dbReference>
<evidence type="ECO:0000313" key="6">
    <source>
        <dbReference type="Proteomes" id="UP001498771"/>
    </source>
</evidence>
<name>A0ABR1F1V4_9ASCO</name>
<keyword evidence="6" id="KW-1185">Reference proteome</keyword>
<dbReference type="InterPro" id="IPR020472">
    <property type="entry name" value="WD40_PAC1"/>
</dbReference>
<evidence type="ECO:0000256" key="3">
    <source>
        <dbReference type="HAMAP-Rule" id="MF_03037"/>
    </source>
</evidence>
<accession>A0ABR1F1V4</accession>
<evidence type="ECO:0000313" key="5">
    <source>
        <dbReference type="EMBL" id="KAK7203820.1"/>
    </source>
</evidence>
<organism evidence="5 6">
    <name type="scientific">Myxozyma melibiosi</name>
    <dbReference type="NCBI Taxonomy" id="54550"/>
    <lineage>
        <taxon>Eukaryota</taxon>
        <taxon>Fungi</taxon>
        <taxon>Dikarya</taxon>
        <taxon>Ascomycota</taxon>
        <taxon>Saccharomycotina</taxon>
        <taxon>Lipomycetes</taxon>
        <taxon>Lipomycetales</taxon>
        <taxon>Lipomycetaceae</taxon>
        <taxon>Myxozyma</taxon>
    </lineage>
</organism>
<comment type="function">
    <text evidence="3">Essential component of the cytosolic iron-sulfur (Fe/S) protein assembly machinery. Required for the maturation of extramitochondrial Fe/S proteins.</text>
</comment>
<comment type="caution">
    <text evidence="5">The sequence shown here is derived from an EMBL/GenBank/DDBJ whole genome shotgun (WGS) entry which is preliminary data.</text>
</comment>
<protein>
    <recommendedName>
        <fullName evidence="3">Probable cytosolic iron-sulfur protein assembly protein 1</fullName>
    </recommendedName>
</protein>
<dbReference type="InterPro" id="IPR036322">
    <property type="entry name" value="WD40_repeat_dom_sf"/>
</dbReference>
<evidence type="ECO:0000256" key="1">
    <source>
        <dbReference type="ARBA" id="ARBA00022574"/>
    </source>
</evidence>
<dbReference type="InterPro" id="IPR028608">
    <property type="entry name" value="CIAO1/Cia1"/>
</dbReference>
<dbReference type="SMART" id="SM00320">
    <property type="entry name" value="WD40"/>
    <property type="match status" value="7"/>
</dbReference>
<dbReference type="EMBL" id="JBBJBU010000010">
    <property type="protein sequence ID" value="KAK7203820.1"/>
    <property type="molecule type" value="Genomic_DNA"/>
</dbReference>
<dbReference type="InterPro" id="IPR001680">
    <property type="entry name" value="WD40_rpt"/>
</dbReference>
<feature type="repeat" description="WD" evidence="4">
    <location>
        <begin position="108"/>
        <end position="140"/>
    </location>
</feature>
<dbReference type="PRINTS" id="PR00320">
    <property type="entry name" value="GPROTEINBRPT"/>
</dbReference>
<dbReference type="PANTHER" id="PTHR19920">
    <property type="entry name" value="WD40 PROTEIN CIAO1"/>
    <property type="match status" value="1"/>
</dbReference>
<dbReference type="Pfam" id="PF00400">
    <property type="entry name" value="WD40"/>
    <property type="match status" value="6"/>
</dbReference>
<dbReference type="Proteomes" id="UP001498771">
    <property type="component" value="Unassembled WGS sequence"/>
</dbReference>
<dbReference type="GeneID" id="90036023"/>
<gene>
    <name evidence="3" type="primary">CIA1</name>
    <name evidence="5" type="ORF">BZA70DRAFT_240705</name>
</gene>
<keyword evidence="1 4" id="KW-0853">WD repeat</keyword>
<evidence type="ECO:0000256" key="4">
    <source>
        <dbReference type="PROSITE-ProRule" id="PRU00221"/>
    </source>
</evidence>
<dbReference type="PROSITE" id="PS50082">
    <property type="entry name" value="WD_REPEATS_2"/>
    <property type="match status" value="3"/>
</dbReference>
<comment type="similarity">
    <text evidence="3">Belongs to the WD repeat CIA1 family.</text>
</comment>
<feature type="repeat" description="WD" evidence="4">
    <location>
        <begin position="154"/>
        <end position="195"/>
    </location>
</feature>
<dbReference type="HAMAP" id="MF_03037">
    <property type="entry name" value="ciao1"/>
    <property type="match status" value="1"/>
</dbReference>
<dbReference type="RefSeq" id="XP_064766853.1">
    <property type="nucleotide sequence ID" value="XM_064910511.1"/>
</dbReference>
<dbReference type="PROSITE" id="PS50294">
    <property type="entry name" value="WD_REPEATS_REGION"/>
    <property type="match status" value="2"/>
</dbReference>
<evidence type="ECO:0000256" key="2">
    <source>
        <dbReference type="ARBA" id="ARBA00022737"/>
    </source>
</evidence>
<reference evidence="5 6" key="1">
    <citation type="submission" date="2024-03" db="EMBL/GenBank/DDBJ databases">
        <title>Genome-scale model development and genomic sequencing of the oleaginous clade Lipomyces.</title>
        <authorList>
            <consortium name="Lawrence Berkeley National Laboratory"/>
            <person name="Czajka J.J."/>
            <person name="Han Y."/>
            <person name="Kim J."/>
            <person name="Mondo S.J."/>
            <person name="Hofstad B.A."/>
            <person name="Robles A."/>
            <person name="Haridas S."/>
            <person name="Riley R."/>
            <person name="LaButti K."/>
            <person name="Pangilinan J."/>
            <person name="Andreopoulos W."/>
            <person name="Lipzen A."/>
            <person name="Yan J."/>
            <person name="Wang M."/>
            <person name="Ng V."/>
            <person name="Grigoriev I.V."/>
            <person name="Spatafora J.W."/>
            <person name="Magnuson J.K."/>
            <person name="Baker S.E."/>
            <person name="Pomraning K.R."/>
        </authorList>
    </citation>
    <scope>NUCLEOTIDE SEQUENCE [LARGE SCALE GENOMIC DNA]</scope>
    <source>
        <strain evidence="5 6">Phaff 52-87</strain>
    </source>
</reference>
<sequence>MPIRQVHSIPAHADRIWSVAPHPTLPLLACATSEKSAQIYSLNTYFPVANLDGNHKRSIRSVAWRPESTDEPTSEIVLATASFDGTVGIWVRDDERYAQEEWEFVASLEGHENEVKCVNWSSDGRYIASCSRDKSVWVWEALDGIEEIECMAVLQDHTQDVKHVVWHSLEELIASASYDDTIRLWREDDGEFVCSSELTGHRSTVWCVDFETPRRADSNDDEDETMNRRLVSCSADETVRVWRRTGITGALTGRYMPSTLRNDPVSETWQQEAILPSRHSGPIYSVSWSARSGRIVSAGADGLLVVYQETKPGEWEVIAEEEDAHSVFEINTCVWKEEIIITGGDDGNINIWQVTA</sequence>
<dbReference type="SUPFAM" id="SSF50978">
    <property type="entry name" value="WD40 repeat-like"/>
    <property type="match status" value="1"/>
</dbReference>
<feature type="repeat" description="WD" evidence="4">
    <location>
        <begin position="340"/>
        <end position="356"/>
    </location>
</feature>
<proteinExistence type="inferred from homology"/>